<dbReference type="EMBL" id="KZ993081">
    <property type="protein sequence ID" value="RKP05602.1"/>
    <property type="molecule type" value="Genomic_DNA"/>
</dbReference>
<organism evidence="3 4">
    <name type="scientific">Thamnocephalis sphaerospora</name>
    <dbReference type="NCBI Taxonomy" id="78915"/>
    <lineage>
        <taxon>Eukaryota</taxon>
        <taxon>Fungi</taxon>
        <taxon>Fungi incertae sedis</taxon>
        <taxon>Zoopagomycota</taxon>
        <taxon>Zoopagomycotina</taxon>
        <taxon>Zoopagomycetes</taxon>
        <taxon>Zoopagales</taxon>
        <taxon>Sigmoideomycetaceae</taxon>
        <taxon>Thamnocephalis</taxon>
    </lineage>
</organism>
<dbReference type="Proteomes" id="UP000271241">
    <property type="component" value="Unassembled WGS sequence"/>
</dbReference>
<proteinExistence type="predicted"/>
<dbReference type="Gene3D" id="1.10.472.80">
    <property type="entry name" value="Ypt/Rab-GAP domain of gyp1p, domain 3"/>
    <property type="match status" value="1"/>
</dbReference>
<keyword evidence="1" id="KW-0472">Membrane</keyword>
<reference evidence="4" key="1">
    <citation type="journal article" date="2018" name="Nat. Microbiol.">
        <title>Leveraging single-cell genomics to expand the fungal tree of life.</title>
        <authorList>
            <person name="Ahrendt S.R."/>
            <person name="Quandt C.A."/>
            <person name="Ciobanu D."/>
            <person name="Clum A."/>
            <person name="Salamov A."/>
            <person name="Andreopoulos B."/>
            <person name="Cheng J.F."/>
            <person name="Woyke T."/>
            <person name="Pelin A."/>
            <person name="Henrissat B."/>
            <person name="Reynolds N.K."/>
            <person name="Benny G.L."/>
            <person name="Smith M.E."/>
            <person name="James T.Y."/>
            <person name="Grigoriev I.V."/>
        </authorList>
    </citation>
    <scope>NUCLEOTIDE SEQUENCE [LARGE SCALE GENOMIC DNA]</scope>
    <source>
        <strain evidence="4">RSA 1356</strain>
    </source>
</reference>
<evidence type="ECO:0000259" key="2">
    <source>
        <dbReference type="PROSITE" id="PS50086"/>
    </source>
</evidence>
<sequence>YVQKMHRLARPFVEVLPESEAFAGFTLFMTQHAPSYARVAQDGIQCAVELFDECLRALDRPLYNHLLDCGVHPEQYAYEPLLGCTTCMTTVDYEQWLRRWDIFLAYGIHMNILFMIAQLMSARYTLLASDCPMNILGAELVADVNEIIQCAITLSRRLPPALYGALAQHITDVTAVLDKLPLVL</sequence>
<dbReference type="OrthoDB" id="10263206at2759"/>
<keyword evidence="1" id="KW-0812">Transmembrane</keyword>
<dbReference type="PANTHER" id="PTHR22957">
    <property type="entry name" value="TBC1 DOMAIN FAMILY MEMBER GTPASE-ACTIVATING PROTEIN"/>
    <property type="match status" value="1"/>
</dbReference>
<keyword evidence="4" id="KW-1185">Reference proteome</keyword>
<gene>
    <name evidence="3" type="ORF">THASP1DRAFT_19609</name>
</gene>
<dbReference type="SUPFAM" id="SSF47923">
    <property type="entry name" value="Ypt/Rab-GAP domain of gyp1p"/>
    <property type="match status" value="1"/>
</dbReference>
<dbReference type="Pfam" id="PF00566">
    <property type="entry name" value="RabGAP-TBC"/>
    <property type="match status" value="1"/>
</dbReference>
<dbReference type="STRING" id="78915.A0A4P9XIQ9"/>
<protein>
    <submittedName>
        <fullName evidence="3">Rab-GTPase-TBC domain-containing protein</fullName>
    </submittedName>
</protein>
<dbReference type="PANTHER" id="PTHR22957:SF263">
    <property type="entry name" value="MITOTIC CHECK POINT PROTEIN BUB2"/>
    <property type="match status" value="1"/>
</dbReference>
<accession>A0A4P9XIQ9</accession>
<feature type="non-terminal residue" evidence="3">
    <location>
        <position position="1"/>
    </location>
</feature>
<evidence type="ECO:0000313" key="3">
    <source>
        <dbReference type="EMBL" id="RKP05602.1"/>
    </source>
</evidence>
<feature type="transmembrane region" description="Helical" evidence="1">
    <location>
        <begin position="103"/>
        <end position="126"/>
    </location>
</feature>
<keyword evidence="1" id="KW-1133">Transmembrane helix</keyword>
<dbReference type="InterPro" id="IPR035969">
    <property type="entry name" value="Rab-GAP_TBC_sf"/>
</dbReference>
<dbReference type="InterPro" id="IPR000195">
    <property type="entry name" value="Rab-GAP-TBC_dom"/>
</dbReference>
<evidence type="ECO:0000256" key="1">
    <source>
        <dbReference type="SAM" id="Phobius"/>
    </source>
</evidence>
<dbReference type="PROSITE" id="PS50086">
    <property type="entry name" value="TBC_RABGAP"/>
    <property type="match status" value="1"/>
</dbReference>
<feature type="domain" description="Rab-GAP TBC" evidence="2">
    <location>
        <begin position="1"/>
        <end position="107"/>
    </location>
</feature>
<dbReference type="GO" id="GO:0005096">
    <property type="term" value="F:GTPase activator activity"/>
    <property type="evidence" value="ECO:0007669"/>
    <property type="project" value="TreeGrafter"/>
</dbReference>
<evidence type="ECO:0000313" key="4">
    <source>
        <dbReference type="Proteomes" id="UP000271241"/>
    </source>
</evidence>
<dbReference type="AlphaFoldDB" id="A0A4P9XIQ9"/>
<name>A0A4P9XIQ9_9FUNG</name>